<dbReference type="SUPFAM" id="SSF52540">
    <property type="entry name" value="P-loop containing nucleoside triphosphate hydrolases"/>
    <property type="match status" value="1"/>
</dbReference>
<sequence length="908" mass="103401">MALSDDIILTKLAPPLLRRALVARTSLLSGVFSSSAKRLTLISAGAGFGKTTLMASLYQDYCAEDARRSWISLGADERNEVRFLKYLIAALQQNSIIPTDKAVVILESQTQNRVRRVLTALINEMAGIEDQIILFLDDYHLVNGPEIGAIIDYVLSHAPINFRLVISSRSKPDLPLSSLKARNELQEIVDFHLRFSVGETRDFLRDTHHLNLTDTLISRLQSKTEGWIAGLQLVSLVLKDKRHEEDLMQLISGNFRDITTYLAEDVFVHQPQEIQDFLLRSSILDRMNAEVCNGMMNIHNSQEIFEELEDKNLFITSLNAAHGWYRYHHLFQDFLQSRLERLDPDLKKEMTLKASEWFLQYGSVTEAVTYALEARSYDLAASLIEEHAATFVMRGQMPLLQDWLTRIPAHIADERYKIPLYLCMALFHMRRPVEAASAAYRVEAIVDRQTREGFFSGRELRTIQTKIKILKIGVATASDDVERTKYLCEEFLKTEAEQDHFNVGAMYNMLGYARYALSEFDQARQAFIKARQCHERVNSPYGILYADCFMGMNEAAMGRLHMAEALFLQAENLTSNDEAPHSTGVANARLYRGTVLYEWNRLDEAQNLLEQNIDRVVECGQAEAPILGLCTYARILQNAGEGEKAWQQLERARIICRDDQLYRLAILTDYESVRFLLKQEKLSQAIARAGLAAISVSDLPEDYQLSRWDRVMCLKLLLKIRLLIALGEDDHALRLIEHVLKLAQDIGRTKRIMECLILKALITWRQQEKDVARQSFRQAIELGRSEGFVRVFLDEGAVIGPLVQAVRTDQKCRTEDQNYLNRLSEGVHKKTVLDGSAAMNYLLLEELSQRELDVMSLLASGESNAEIAGHLKIKENTVKWHIKNIFEKLGVNNRTSAVLAAQELKLVG</sequence>
<dbReference type="PANTHER" id="PTHR44688">
    <property type="entry name" value="DNA-BINDING TRANSCRIPTIONAL ACTIVATOR DEVR_DOSR"/>
    <property type="match status" value="1"/>
</dbReference>
<dbReference type="InParanoid" id="A0A2G4YW71"/>
<accession>A0A2G4YW71</accession>
<dbReference type="Proteomes" id="UP000229730">
    <property type="component" value="Unassembled WGS sequence"/>
</dbReference>
<evidence type="ECO:0000256" key="3">
    <source>
        <dbReference type="ARBA" id="ARBA00023163"/>
    </source>
</evidence>
<evidence type="ECO:0000313" key="5">
    <source>
        <dbReference type="EMBL" id="PHZ86587.1"/>
    </source>
</evidence>
<dbReference type="SMART" id="SM00421">
    <property type="entry name" value="HTH_LUXR"/>
    <property type="match status" value="1"/>
</dbReference>
<keyword evidence="3" id="KW-0804">Transcription</keyword>
<feature type="domain" description="HTH luxR-type" evidence="4">
    <location>
        <begin position="840"/>
        <end position="905"/>
    </location>
</feature>
<dbReference type="SUPFAM" id="SSF48452">
    <property type="entry name" value="TPR-like"/>
    <property type="match status" value="1"/>
</dbReference>
<name>A0A2G4YW71_9PROT</name>
<dbReference type="InterPro" id="IPR011990">
    <property type="entry name" value="TPR-like_helical_dom_sf"/>
</dbReference>
<dbReference type="GO" id="GO:0003677">
    <property type="term" value="F:DNA binding"/>
    <property type="evidence" value="ECO:0007669"/>
    <property type="project" value="UniProtKB-KW"/>
</dbReference>
<dbReference type="Pfam" id="PF25873">
    <property type="entry name" value="WHD_MalT"/>
    <property type="match status" value="1"/>
</dbReference>
<protein>
    <recommendedName>
        <fullName evidence="4">HTH luxR-type domain-containing protein</fullName>
    </recommendedName>
</protein>
<dbReference type="PROSITE" id="PS00622">
    <property type="entry name" value="HTH_LUXR_1"/>
    <property type="match status" value="1"/>
</dbReference>
<dbReference type="RefSeq" id="WP_099470963.1">
    <property type="nucleotide sequence ID" value="NZ_CP041025.1"/>
</dbReference>
<dbReference type="Pfam" id="PF17874">
    <property type="entry name" value="TPR_MalT"/>
    <property type="match status" value="1"/>
</dbReference>
<proteinExistence type="predicted"/>
<gene>
    <name evidence="5" type="ORF">CRD36_01525</name>
</gene>
<dbReference type="InterPro" id="IPR000792">
    <property type="entry name" value="Tscrpt_reg_LuxR_C"/>
</dbReference>
<dbReference type="FunCoup" id="A0A2G4YW71">
    <property type="interactions" value="139"/>
</dbReference>
<evidence type="ECO:0000259" key="4">
    <source>
        <dbReference type="PROSITE" id="PS50043"/>
    </source>
</evidence>
<dbReference type="Gene3D" id="3.40.50.300">
    <property type="entry name" value="P-loop containing nucleotide triphosphate hydrolases"/>
    <property type="match status" value="1"/>
</dbReference>
<dbReference type="InterPro" id="IPR016032">
    <property type="entry name" value="Sig_transdc_resp-reg_C-effctor"/>
</dbReference>
<keyword evidence="2" id="KW-0238">DNA-binding</keyword>
<dbReference type="EMBL" id="PDEM01000007">
    <property type="protein sequence ID" value="PHZ86587.1"/>
    <property type="molecule type" value="Genomic_DNA"/>
</dbReference>
<dbReference type="Gene3D" id="1.10.10.10">
    <property type="entry name" value="Winged helix-like DNA-binding domain superfamily/Winged helix DNA-binding domain"/>
    <property type="match status" value="1"/>
</dbReference>
<dbReference type="SMART" id="SM00028">
    <property type="entry name" value="TPR"/>
    <property type="match status" value="3"/>
</dbReference>
<reference evidence="5 6" key="1">
    <citation type="submission" date="2017-10" db="EMBL/GenBank/DDBJ databases">
        <title>Frigbacter circumglobatus gen. nov. sp. nov., isolated from sediment cultured in situ.</title>
        <authorList>
            <person name="Zhao Z."/>
        </authorList>
    </citation>
    <scope>NUCLEOTIDE SEQUENCE [LARGE SCALE GENOMIC DNA]</scope>
    <source>
        <strain evidence="5 6">ZYL</strain>
    </source>
</reference>
<evidence type="ECO:0000313" key="6">
    <source>
        <dbReference type="Proteomes" id="UP000229730"/>
    </source>
</evidence>
<dbReference type="PANTHER" id="PTHR44688:SF16">
    <property type="entry name" value="DNA-BINDING TRANSCRIPTIONAL ACTIVATOR DEVR_DOSR"/>
    <property type="match status" value="1"/>
</dbReference>
<organism evidence="5 6">
    <name type="scientific">Paremcibacter congregatus</name>
    <dbReference type="NCBI Taxonomy" id="2043170"/>
    <lineage>
        <taxon>Bacteria</taxon>
        <taxon>Pseudomonadati</taxon>
        <taxon>Pseudomonadota</taxon>
        <taxon>Alphaproteobacteria</taxon>
        <taxon>Emcibacterales</taxon>
        <taxon>Emcibacteraceae</taxon>
        <taxon>Paremcibacter</taxon>
    </lineage>
</organism>
<dbReference type="InterPro" id="IPR041617">
    <property type="entry name" value="TPR_MalT"/>
</dbReference>
<dbReference type="OrthoDB" id="9807052at2"/>
<dbReference type="Gene3D" id="1.25.40.10">
    <property type="entry name" value="Tetratricopeptide repeat domain"/>
    <property type="match status" value="1"/>
</dbReference>
<dbReference type="AlphaFoldDB" id="A0A2G4YW71"/>
<dbReference type="PROSITE" id="PS50043">
    <property type="entry name" value="HTH_LUXR_2"/>
    <property type="match status" value="1"/>
</dbReference>
<dbReference type="GO" id="GO:0006355">
    <property type="term" value="P:regulation of DNA-templated transcription"/>
    <property type="evidence" value="ECO:0007669"/>
    <property type="project" value="InterPro"/>
</dbReference>
<evidence type="ECO:0000256" key="1">
    <source>
        <dbReference type="ARBA" id="ARBA00023015"/>
    </source>
</evidence>
<dbReference type="InterPro" id="IPR027417">
    <property type="entry name" value="P-loop_NTPase"/>
</dbReference>
<dbReference type="SUPFAM" id="SSF46894">
    <property type="entry name" value="C-terminal effector domain of the bipartite response regulators"/>
    <property type="match status" value="1"/>
</dbReference>
<dbReference type="InterPro" id="IPR036388">
    <property type="entry name" value="WH-like_DNA-bd_sf"/>
</dbReference>
<keyword evidence="6" id="KW-1185">Reference proteome</keyword>
<evidence type="ECO:0000256" key="2">
    <source>
        <dbReference type="ARBA" id="ARBA00023125"/>
    </source>
</evidence>
<comment type="caution">
    <text evidence="5">The sequence shown here is derived from an EMBL/GenBank/DDBJ whole genome shotgun (WGS) entry which is preliminary data.</text>
</comment>
<dbReference type="PRINTS" id="PR00038">
    <property type="entry name" value="HTHLUXR"/>
</dbReference>
<dbReference type="CDD" id="cd06170">
    <property type="entry name" value="LuxR_C_like"/>
    <property type="match status" value="1"/>
</dbReference>
<keyword evidence="1" id="KW-0805">Transcription regulation</keyword>
<dbReference type="InterPro" id="IPR019734">
    <property type="entry name" value="TPR_rpt"/>
</dbReference>
<dbReference type="Pfam" id="PF00196">
    <property type="entry name" value="GerE"/>
    <property type="match status" value="1"/>
</dbReference>
<dbReference type="InterPro" id="IPR059106">
    <property type="entry name" value="WHD_MalT"/>
</dbReference>